<name>A0A9N9HB32_9GLOM</name>
<dbReference type="EMBL" id="CAJVPI010005319">
    <property type="protein sequence ID" value="CAG8673356.1"/>
    <property type="molecule type" value="Genomic_DNA"/>
</dbReference>
<feature type="non-terminal residue" evidence="1">
    <location>
        <position position="41"/>
    </location>
</feature>
<proteinExistence type="predicted"/>
<protein>
    <submittedName>
        <fullName evidence="1">7157_t:CDS:1</fullName>
    </submittedName>
</protein>
<dbReference type="Proteomes" id="UP000789739">
    <property type="component" value="Unassembled WGS sequence"/>
</dbReference>
<keyword evidence="2" id="KW-1185">Reference proteome</keyword>
<evidence type="ECO:0000313" key="1">
    <source>
        <dbReference type="EMBL" id="CAG8673356.1"/>
    </source>
</evidence>
<gene>
    <name evidence="1" type="ORF">PBRASI_LOCUS11422</name>
</gene>
<dbReference type="AlphaFoldDB" id="A0A9N9HB32"/>
<reference evidence="1" key="1">
    <citation type="submission" date="2021-06" db="EMBL/GenBank/DDBJ databases">
        <authorList>
            <person name="Kallberg Y."/>
            <person name="Tangrot J."/>
            <person name="Rosling A."/>
        </authorList>
    </citation>
    <scope>NUCLEOTIDE SEQUENCE</scope>
    <source>
        <strain evidence="1">BR232B</strain>
    </source>
</reference>
<comment type="caution">
    <text evidence="1">The sequence shown here is derived from an EMBL/GenBank/DDBJ whole genome shotgun (WGS) entry which is preliminary data.</text>
</comment>
<evidence type="ECO:0000313" key="2">
    <source>
        <dbReference type="Proteomes" id="UP000789739"/>
    </source>
</evidence>
<sequence>MAYRTYIPERMTRSVQLWNNSSLPFNMNIDDLLDDIFKIEN</sequence>
<accession>A0A9N9HB32</accession>
<organism evidence="1 2">
    <name type="scientific">Paraglomus brasilianum</name>
    <dbReference type="NCBI Taxonomy" id="144538"/>
    <lineage>
        <taxon>Eukaryota</taxon>
        <taxon>Fungi</taxon>
        <taxon>Fungi incertae sedis</taxon>
        <taxon>Mucoromycota</taxon>
        <taxon>Glomeromycotina</taxon>
        <taxon>Glomeromycetes</taxon>
        <taxon>Paraglomerales</taxon>
        <taxon>Paraglomeraceae</taxon>
        <taxon>Paraglomus</taxon>
    </lineage>
</organism>